<dbReference type="OrthoDB" id="9780932at2"/>
<dbReference type="Proteomes" id="UP000185221">
    <property type="component" value="Unassembled WGS sequence"/>
</dbReference>
<dbReference type="InterPro" id="IPR022742">
    <property type="entry name" value="Hydrolase_4"/>
</dbReference>
<accession>A0A1N6EK20</accession>
<keyword evidence="6" id="KW-0378">Hydrolase</keyword>
<dbReference type="Pfam" id="PF12146">
    <property type="entry name" value="Hydrolase_4"/>
    <property type="match status" value="1"/>
</dbReference>
<sequence>MNHFESTYEAPDGVKLYLQAWMPDHPKATLLLVHGLGEHSGRYSVLAENLVSIGISVFTFDGRGHGKSVPNGPDAYFDSYLSYLEDIHVLFEKAKNYQASLPVFLYGHSMGGGFAAAYVLKYHPELSGVILSSPAIMEDPNTPKILKSISGLISRFFPRLKALKLDPKGISKLKKEVQRYLDDPLVYKDAYPARTATEIFNMMKYIQEKVSEFDQPVLLLHGTSDTLTNPEGSKLLFKKSNSIDKTLRLIPGGYHELINDTDSELVLDIIVNWLKEKI</sequence>
<evidence type="ECO:0000256" key="3">
    <source>
        <dbReference type="ARBA" id="ARBA00013254"/>
    </source>
</evidence>
<evidence type="ECO:0000256" key="1">
    <source>
        <dbReference type="ARBA" id="ARBA00001613"/>
    </source>
</evidence>
<name>A0A1N6EK20_9BACT</name>
<dbReference type="FunFam" id="3.40.50.1820:FF:000117">
    <property type="entry name" value="Monoglyceride lipase, putative"/>
    <property type="match status" value="1"/>
</dbReference>
<dbReference type="InterPro" id="IPR051044">
    <property type="entry name" value="MAG_DAG_Lipase"/>
</dbReference>
<evidence type="ECO:0000256" key="2">
    <source>
        <dbReference type="ARBA" id="ARBA00008645"/>
    </source>
</evidence>
<evidence type="ECO:0000313" key="6">
    <source>
        <dbReference type="EMBL" id="SIN83261.1"/>
    </source>
</evidence>
<dbReference type="PANTHER" id="PTHR11614">
    <property type="entry name" value="PHOSPHOLIPASE-RELATED"/>
    <property type="match status" value="1"/>
</dbReference>
<keyword evidence="7" id="KW-1185">Reference proteome</keyword>
<evidence type="ECO:0000313" key="7">
    <source>
        <dbReference type="Proteomes" id="UP000185221"/>
    </source>
</evidence>
<gene>
    <name evidence="6" type="ORF">SAMN05444394_2234</name>
</gene>
<dbReference type="Gene3D" id="3.40.50.1820">
    <property type="entry name" value="alpha/beta hydrolase"/>
    <property type="match status" value="1"/>
</dbReference>
<evidence type="ECO:0000256" key="4">
    <source>
        <dbReference type="ARBA" id="ARBA00071261"/>
    </source>
</evidence>
<dbReference type="EC" id="3.1.1.23" evidence="3"/>
<dbReference type="RefSeq" id="WP_074224888.1">
    <property type="nucleotide sequence ID" value="NZ_FSRC01000001.1"/>
</dbReference>
<dbReference type="GO" id="GO:0047372">
    <property type="term" value="F:monoacylglycerol lipase activity"/>
    <property type="evidence" value="ECO:0007669"/>
    <property type="project" value="UniProtKB-EC"/>
</dbReference>
<protein>
    <recommendedName>
        <fullName evidence="4">Monoacylglycerol lipase</fullName>
        <ecNumber evidence="3">3.1.1.23</ecNumber>
    </recommendedName>
</protein>
<dbReference type="STRING" id="226505.SAMN05444394_2234"/>
<reference evidence="7" key="1">
    <citation type="submission" date="2016-11" db="EMBL/GenBank/DDBJ databases">
        <authorList>
            <person name="Varghese N."/>
            <person name="Submissions S."/>
        </authorList>
    </citation>
    <scope>NUCLEOTIDE SEQUENCE [LARGE SCALE GENOMIC DNA]</scope>
    <source>
        <strain evidence="7">DSM 15292</strain>
    </source>
</reference>
<comment type="catalytic activity">
    <reaction evidence="1">
        <text>Hydrolyzes glycerol monoesters of long-chain fatty acids.</text>
        <dbReference type="EC" id="3.1.1.23"/>
    </reaction>
</comment>
<proteinExistence type="inferred from homology"/>
<comment type="similarity">
    <text evidence="2">Belongs to the AB hydrolase superfamily.</text>
</comment>
<dbReference type="AlphaFoldDB" id="A0A1N6EK20"/>
<feature type="domain" description="Serine aminopeptidase S33" evidence="5">
    <location>
        <begin position="25"/>
        <end position="262"/>
    </location>
</feature>
<dbReference type="InterPro" id="IPR029058">
    <property type="entry name" value="AB_hydrolase_fold"/>
</dbReference>
<dbReference type="EMBL" id="FSRC01000001">
    <property type="protein sequence ID" value="SIN83261.1"/>
    <property type="molecule type" value="Genomic_DNA"/>
</dbReference>
<evidence type="ECO:0000259" key="5">
    <source>
        <dbReference type="Pfam" id="PF12146"/>
    </source>
</evidence>
<dbReference type="SUPFAM" id="SSF53474">
    <property type="entry name" value="alpha/beta-Hydrolases"/>
    <property type="match status" value="1"/>
</dbReference>
<organism evidence="6 7">
    <name type="scientific">Algoriphagus halophilus</name>
    <dbReference type="NCBI Taxonomy" id="226505"/>
    <lineage>
        <taxon>Bacteria</taxon>
        <taxon>Pseudomonadati</taxon>
        <taxon>Bacteroidota</taxon>
        <taxon>Cytophagia</taxon>
        <taxon>Cytophagales</taxon>
        <taxon>Cyclobacteriaceae</taxon>
        <taxon>Algoriphagus</taxon>
    </lineage>
</organism>